<name>A0A1H5VFY1_9FLAO</name>
<dbReference type="OrthoDB" id="981635at2"/>
<organism evidence="1 2">
    <name type="scientific">Flavobacterium urumqiense</name>
    <dbReference type="NCBI Taxonomy" id="935224"/>
    <lineage>
        <taxon>Bacteria</taxon>
        <taxon>Pseudomonadati</taxon>
        <taxon>Bacteroidota</taxon>
        <taxon>Flavobacteriia</taxon>
        <taxon>Flavobacteriales</taxon>
        <taxon>Flavobacteriaceae</taxon>
        <taxon>Flavobacterium</taxon>
    </lineage>
</organism>
<gene>
    <name evidence="1" type="ORF">SAMN04488130_103204</name>
</gene>
<protein>
    <submittedName>
        <fullName evidence="1">Putative inner membrane protein</fullName>
    </submittedName>
</protein>
<proteinExistence type="predicted"/>
<dbReference type="Gene3D" id="1.10.3540.10">
    <property type="entry name" value="uncharacterized protein from magnetospirillum magneticum domain"/>
    <property type="match status" value="1"/>
</dbReference>
<sequence length="204" mass="23300">MVDDKIKYSTAFTAGALLLRETEAFVAEIKDYDAFLDGSENIDFSVIPVNAESSKKRLKHEIEKRLFAINNGNLLNQFLTSDKSGKNTILFYGICKCYPIIRHFMLEGVLNKWKNLDFELEINDFSNFIYRKMDFHPELAKITDKTVYKCGQVVLKMLKDLGMLNKNKLQKIAINNAVLGNIISTGDSWFLDVILLSESEKQGI</sequence>
<evidence type="ECO:0000313" key="1">
    <source>
        <dbReference type="EMBL" id="SEF86173.1"/>
    </source>
</evidence>
<dbReference type="InterPro" id="IPR023137">
    <property type="entry name" value="BrxA_sf"/>
</dbReference>
<dbReference type="InterPro" id="IPR014948">
    <property type="entry name" value="BrxA"/>
</dbReference>
<dbReference type="AlphaFoldDB" id="A0A1H5VFY1"/>
<dbReference type="EMBL" id="FNVP01000003">
    <property type="protein sequence ID" value="SEF86173.1"/>
    <property type="molecule type" value="Genomic_DNA"/>
</dbReference>
<dbReference type="RefSeq" id="WP_103999281.1">
    <property type="nucleotide sequence ID" value="NZ_FNVP01000003.1"/>
</dbReference>
<evidence type="ECO:0000313" key="2">
    <source>
        <dbReference type="Proteomes" id="UP000236737"/>
    </source>
</evidence>
<reference evidence="2" key="1">
    <citation type="submission" date="2016-10" db="EMBL/GenBank/DDBJ databases">
        <authorList>
            <person name="Varghese N."/>
            <person name="Submissions S."/>
        </authorList>
    </citation>
    <scope>NUCLEOTIDE SEQUENCE [LARGE SCALE GENOMIC DNA]</scope>
    <source>
        <strain evidence="2">CGMCC 1.9230</strain>
    </source>
</reference>
<accession>A0A1H5VFY1</accession>
<dbReference type="Proteomes" id="UP000236737">
    <property type="component" value="Unassembled WGS sequence"/>
</dbReference>
<dbReference type="Pfam" id="PF08849">
    <property type="entry name" value="BrxA"/>
    <property type="match status" value="1"/>
</dbReference>
<keyword evidence="2" id="KW-1185">Reference proteome</keyword>